<name>A0AB33JXC1_9ACTN</name>
<dbReference type="AlphaFoldDB" id="A0AB33JXC1"/>
<evidence type="ECO:0000313" key="2">
    <source>
        <dbReference type="EMBL" id="BFP44005.1"/>
    </source>
</evidence>
<accession>A0AB33JXC1</accession>
<protein>
    <recommendedName>
        <fullName evidence="3">DUF4388 domain-containing protein</fullName>
    </recommendedName>
</protein>
<evidence type="ECO:0000256" key="1">
    <source>
        <dbReference type="SAM" id="MobiDB-lite"/>
    </source>
</evidence>
<dbReference type="EMBL" id="AP035881">
    <property type="protein sequence ID" value="BFP44005.1"/>
    <property type="molecule type" value="Genomic_DNA"/>
</dbReference>
<proteinExistence type="predicted"/>
<feature type="region of interest" description="Disordered" evidence="1">
    <location>
        <begin position="1"/>
        <end position="20"/>
    </location>
</feature>
<gene>
    <name evidence="2" type="ORF">KCMC57_03730</name>
</gene>
<organism evidence="2">
    <name type="scientific">Kitasatospora sp. CMC57</name>
    <dbReference type="NCBI Taxonomy" id="3231513"/>
    <lineage>
        <taxon>Bacteria</taxon>
        <taxon>Bacillati</taxon>
        <taxon>Actinomycetota</taxon>
        <taxon>Actinomycetes</taxon>
        <taxon>Kitasatosporales</taxon>
        <taxon>Streptomycetaceae</taxon>
        <taxon>Kitasatospora</taxon>
    </lineage>
</organism>
<evidence type="ECO:0008006" key="3">
    <source>
        <dbReference type="Google" id="ProtNLM"/>
    </source>
</evidence>
<reference evidence="2" key="1">
    <citation type="submission" date="2024-07" db="EMBL/GenBank/DDBJ databases">
        <title>Complete genome sequences of cellulolytic bacteria, Kitasatospora sp. CMC57 and Streptomyces sp. CMC78, isolated from Japanese agricultural soil.</title>
        <authorList>
            <person name="Hashimoto T."/>
            <person name="Ito M."/>
            <person name="Iwamoto M."/>
            <person name="Fukahori D."/>
            <person name="Shoda T."/>
            <person name="Sakoda M."/>
            <person name="Morohoshi T."/>
            <person name="Mitsuboshi M."/>
            <person name="Nishizawa T."/>
        </authorList>
    </citation>
    <scope>NUCLEOTIDE SEQUENCE</scope>
    <source>
        <strain evidence="2">CMC57</strain>
    </source>
</reference>
<sequence>MTATLHAPAPAPRLPRRRRSGFAPAGSIETALADLAASRATGALYGSAGTLHLVDGAVVDAQSPVAPDVRALLTGCGRLTDADWAEQLDACLTTGRTMAEQLVRSGRVTAGELQLCQLTAALDAAYVVLSRSEGEIRYAPAPAPLFTLARPMTVRELRAAVGRRRSLLDRVWPSPQLDSAALHRRPGSVPRGCTRRRRAVLEAADGLRTPAEIALLLGRSAYGTVLDVRHLAAGGLIEPVPPPVPPPAAAPVPAGPVAPMPWPIAPTPPRLAAPPAYDPSDPHVALLLRIRAGLEARL</sequence>
<dbReference type="RefSeq" id="WP_407986604.1">
    <property type="nucleotide sequence ID" value="NZ_AP035881.2"/>
</dbReference>